<dbReference type="InterPro" id="IPR041670">
    <property type="entry name" value="Znf-CCHC_6"/>
</dbReference>
<dbReference type="PRINTS" id="PR00503">
    <property type="entry name" value="BROMODOMAIN"/>
</dbReference>
<evidence type="ECO:0000256" key="7">
    <source>
        <dbReference type="PROSITE-ProRule" id="PRU00035"/>
    </source>
</evidence>
<dbReference type="SMART" id="SM00297">
    <property type="entry name" value="BROMO"/>
    <property type="match status" value="2"/>
</dbReference>
<evidence type="ECO:0000256" key="9">
    <source>
        <dbReference type="SAM" id="MobiDB-lite"/>
    </source>
</evidence>
<dbReference type="Pfam" id="PF00439">
    <property type="entry name" value="Bromodomain"/>
    <property type="match status" value="2"/>
</dbReference>
<proteinExistence type="inferred from homology"/>
<feature type="region of interest" description="Disordered" evidence="9">
    <location>
        <begin position="959"/>
        <end position="984"/>
    </location>
</feature>
<dbReference type="PROSITE" id="PS50014">
    <property type="entry name" value="BROMODOMAIN_2"/>
    <property type="match status" value="2"/>
</dbReference>
<dbReference type="Pfam" id="PF15288">
    <property type="entry name" value="zf-CCHC_6"/>
    <property type="match status" value="1"/>
</dbReference>
<reference evidence="11 12" key="1">
    <citation type="submission" date="2022-01" db="EMBL/GenBank/DDBJ databases">
        <title>A chromosomal length assembly of Cordylochernes scorpioides.</title>
        <authorList>
            <person name="Zeh D."/>
            <person name="Zeh J."/>
        </authorList>
    </citation>
    <scope>NUCLEOTIDE SEQUENCE [LARGE SCALE GENOMIC DNA]</scope>
    <source>
        <strain evidence="11">IN4F17</strain>
        <tissue evidence="11">Whole Body</tissue>
    </source>
</reference>
<dbReference type="InterPro" id="IPR036427">
    <property type="entry name" value="Bromodomain-like_sf"/>
</dbReference>
<comment type="similarity">
    <text evidence="2">Belongs to the TAF1 family.</text>
</comment>
<dbReference type="Gene3D" id="1.20.920.10">
    <property type="entry name" value="Bromodomain-like"/>
    <property type="match status" value="2"/>
</dbReference>
<name>A0ABY6L5B7_9ARAC</name>
<dbReference type="Pfam" id="PF12157">
    <property type="entry name" value="DUF3591"/>
    <property type="match status" value="1"/>
</dbReference>
<keyword evidence="6" id="KW-0539">Nucleus</keyword>
<evidence type="ECO:0000256" key="6">
    <source>
        <dbReference type="ARBA" id="ARBA00023242"/>
    </source>
</evidence>
<dbReference type="CDD" id="cd05511">
    <property type="entry name" value="Bromo_TFIID"/>
    <property type="match status" value="2"/>
</dbReference>
<feature type="region of interest" description="Disordered" evidence="9">
    <location>
        <begin position="327"/>
        <end position="350"/>
    </location>
</feature>
<feature type="domain" description="Bromo" evidence="10">
    <location>
        <begin position="1335"/>
        <end position="1405"/>
    </location>
</feature>
<feature type="compositionally biased region" description="Basic and acidic residues" evidence="9">
    <location>
        <begin position="962"/>
        <end position="979"/>
    </location>
</feature>
<feature type="coiled-coil region" evidence="8">
    <location>
        <begin position="1289"/>
        <end position="1316"/>
    </location>
</feature>
<dbReference type="EMBL" id="CP092874">
    <property type="protein sequence ID" value="UYV74640.1"/>
    <property type="molecule type" value="Genomic_DNA"/>
</dbReference>
<dbReference type="InterPro" id="IPR022591">
    <property type="entry name" value="TAF1_HAT_dom"/>
</dbReference>
<keyword evidence="5" id="KW-0804">Transcription</keyword>
<keyword evidence="3" id="KW-0805">Transcription regulation</keyword>
<evidence type="ECO:0000256" key="5">
    <source>
        <dbReference type="ARBA" id="ARBA00023163"/>
    </source>
</evidence>
<evidence type="ECO:0000256" key="8">
    <source>
        <dbReference type="SAM" id="Coils"/>
    </source>
</evidence>
<gene>
    <name evidence="11" type="ORF">LAZ67_12000381</name>
</gene>
<evidence type="ECO:0000259" key="10">
    <source>
        <dbReference type="PROSITE" id="PS50014"/>
    </source>
</evidence>
<feature type="domain" description="Bromo" evidence="10">
    <location>
        <begin position="1212"/>
        <end position="1282"/>
    </location>
</feature>
<dbReference type="InterPro" id="IPR001487">
    <property type="entry name" value="Bromodomain"/>
</dbReference>
<accession>A0ABY6L5B7</accession>
<protein>
    <submittedName>
        <fullName evidence="11">TAF1</fullName>
    </submittedName>
</protein>
<feature type="region of interest" description="Disordered" evidence="9">
    <location>
        <begin position="1"/>
        <end position="39"/>
    </location>
</feature>
<evidence type="ECO:0000256" key="1">
    <source>
        <dbReference type="ARBA" id="ARBA00004123"/>
    </source>
</evidence>
<dbReference type="PROSITE" id="PS00633">
    <property type="entry name" value="BROMODOMAIN_1"/>
    <property type="match status" value="2"/>
</dbReference>
<evidence type="ECO:0000313" key="12">
    <source>
        <dbReference type="Proteomes" id="UP001235939"/>
    </source>
</evidence>
<dbReference type="SUPFAM" id="SSF47370">
    <property type="entry name" value="Bromodomain"/>
    <property type="match status" value="2"/>
</dbReference>
<evidence type="ECO:0000256" key="2">
    <source>
        <dbReference type="ARBA" id="ARBA00009064"/>
    </source>
</evidence>
<feature type="region of interest" description="Disordered" evidence="9">
    <location>
        <begin position="792"/>
        <end position="812"/>
    </location>
</feature>
<evidence type="ECO:0000256" key="3">
    <source>
        <dbReference type="ARBA" id="ARBA00023015"/>
    </source>
</evidence>
<evidence type="ECO:0000313" key="11">
    <source>
        <dbReference type="EMBL" id="UYV74640.1"/>
    </source>
</evidence>
<comment type="subcellular location">
    <subcellularLocation>
        <location evidence="1">Nucleus</location>
    </subcellularLocation>
</comment>
<organism evidence="11 12">
    <name type="scientific">Cordylochernes scorpioides</name>
    <dbReference type="NCBI Taxonomy" id="51811"/>
    <lineage>
        <taxon>Eukaryota</taxon>
        <taxon>Metazoa</taxon>
        <taxon>Ecdysozoa</taxon>
        <taxon>Arthropoda</taxon>
        <taxon>Chelicerata</taxon>
        <taxon>Arachnida</taxon>
        <taxon>Pseudoscorpiones</taxon>
        <taxon>Cheliferoidea</taxon>
        <taxon>Chernetidae</taxon>
        <taxon>Cordylochernes</taxon>
    </lineage>
</organism>
<feature type="region of interest" description="Disordered" evidence="9">
    <location>
        <begin position="82"/>
        <end position="115"/>
    </location>
</feature>
<dbReference type="InterPro" id="IPR018359">
    <property type="entry name" value="Bromodomain_CS"/>
</dbReference>
<keyword evidence="8" id="KW-0175">Coiled coil</keyword>
<dbReference type="PANTHER" id="PTHR13900">
    <property type="entry name" value="TRANSCRIPTION INITIATION FACTOR TFIID"/>
    <property type="match status" value="1"/>
</dbReference>
<dbReference type="PANTHER" id="PTHR13900:SF0">
    <property type="entry name" value="TRANSCRIPTION INITIATION FACTOR TFIID SUBUNIT 1"/>
    <property type="match status" value="1"/>
</dbReference>
<feature type="compositionally biased region" description="Acidic residues" evidence="9">
    <location>
        <begin position="9"/>
        <end position="23"/>
    </location>
</feature>
<dbReference type="InterPro" id="IPR040240">
    <property type="entry name" value="TAF1"/>
</dbReference>
<evidence type="ECO:0000256" key="4">
    <source>
        <dbReference type="ARBA" id="ARBA00023117"/>
    </source>
</evidence>
<keyword evidence="4 7" id="KW-0103">Bromodomain</keyword>
<feature type="compositionally biased region" description="Basic and acidic residues" evidence="9">
    <location>
        <begin position="330"/>
        <end position="350"/>
    </location>
</feature>
<sequence>MDDHPDTAMEQDMEDEEEEEDLPDPSKLPPLQEKVDKPLADLLPERYANMDVRTFFPAFRPNQVLCFSKLFGPGKASSLPQIWRGVKKRRKQKQEGEAAGGEAQDSKPPEPQEVPSDIWEEDETSRYLRPLQAPAAQPEVSATAEVHPSVSSWRFGPARMWYDMLNVPENGEGFDYGFKLKELVVQNQNFQDDLPDDSYLMITQHSWEDDIIWDSDELKHKNQLEHSTKAGWVPSSLNRTASAFSQQVKNTNLSYKAAPGGSKQLLPNEMEGASEEKEDTWYSIFPVENQDLVYGAWEDDVIWDAQSMPFIPEPRVPTLDINDENMVHTIPDDPDPKTKTTNEPAVKEKRDPFKKSRMLLGKTGIIQEPEPPSPPPPQTVEKDQLNISNDEFYNLKMAQDSALKPNVGGNLIQHSIPAIELLRPFFPTHLTLNKLINFHRYPLKKFSHGPLSALGPHGVIPLVKHIRKKAKIREQERAASGGGEMFFMRTPEDLTGKDGELILAEFSEEHPPLIMQVGMATKIKNYYKRKPGKDVGAPEYKYGEIAYAHTSPFLGSLAPGQSLQAFENNLFRAPIYQHEMPDTDFLIIRTRQHFYIREIEHIFTIGQELPLFEVPGPNSKKANNFVRDFLQVFIYRLFWKSKDVPRRIKMEDIKKAFPSHSESSIRKRLKLCADFRRTGMDSNWWVLKSEFRLPTEDEIRAMVSPEQCVAYYSMLAAEQRLKMAGYGEKSFFAPEDENEEEMQMKMEDEVKAAPWNTTRAFISAMKGKCLLQLTGVADPTGCGEGFSYVRVPNKPQQSKEDGGSQAPVKKTVTGTDADLRRLSLSNAKSLLKKFGVPDDEIKKLSRWEVIDVVRTLSTEQAKAGEDAMSKFARGNRFSLAEHQERYKEECQRIFNLQNKVLASTEILSTDEDTTSDDDSDIEELGKNIEKMLANKKTSTQICHEQEEVERKELQKLIMGDENLEKKKKDNEKNKEKDDDAASLGSNSAGKVLEITRTFKNSDGNEFIRREVVRKPGVIATYLRIRNTKDPNYIKQFASELDDTQKEEFRKERRRLQEQLRRLKRNAAKDKSPVVKKKPKKEQPLLKLKCGACGIVGHMRTNKTCPLYQIAPPVQVAMTEEQEEEEERAAIMDDGLVKVDETKVVLSKSLVKWADALRRKSLLLKIPKEAMKKKKSDQLCDYLKKPHQGTNRRRTDPLVTLSSILETILNELRELPDTAVFCVPVNSKSMPEYYNVVTHPMDLQTMREKLHQKYYRNREDFLGDIHQIVKNSTLYNGPKNIYTMAAEQMLKHCIQQFEEKEDKLMRLEKAINPLLDENDRVVISYIFESIVNERLKAIPESWPFHKPVNKKAVKDYYNVIKNPIDLETVLKNIKEHKYLNRKEFLADIELLHANSSKFNGAESRFTQKSKEILDACKEALQEMDGRLSAVEHSIKETQEAALDAFESDSMTATQEEGGLMEYGKEEEEEPTFLMETEEIDVGQEEYEEEEEDYQMQSEEGLLAKDLQMSDAEEDPTMDDSNDEMVVDEEPKELIQYRDEEDASEMIDENYDPSDFLRNFSQQQHQQEYGEQDTIEDDLKVSDNENEAASSSDHEGLWHAEFGIARELGICWTRAWKAQHPISYWWEDFKRKRK</sequence>
<keyword evidence="12" id="KW-1185">Reference proteome</keyword>
<dbReference type="Proteomes" id="UP001235939">
    <property type="component" value="Chromosome 12"/>
</dbReference>